<name>A0ACB6R0P4_9PLEO</name>
<sequence length="454" mass="50402">MGIVVGKRRVAISRSVVEEARVMLKIANKSSFAFYGQGRLTGSRIRVLVIDSQMKTMYVLPPSSAAYATPFCKIGQHWRQHELYVNLHATRKFRSCFLDFIVVFCALLLCSNSFSPNPRPEKGPPSPALGTGPRDRGLIAEEYIEAGLLIEGGDGGSQFAANLSDNIPNNEVSKPFDKLPVQTEAGRRAHATVRNNLLCIEPLRITIPFWQCWHLEGPNLEEEVDEVNEYICVMDISQVPNVVRNLYLLGYSLHGAPLSTKLLSLRSHSLLEESLHGAILSTELLSPRIFSPQSSSLLEESLHGASRSSAIYYYYYFHRLSYWKSNFVEDLINVSNGHHATPSVSEAILSLSLAHSCSGLAQGCSASLKVLEIGPSRFPRLISQSLHPRDLALLLTRSSPGESKLCYALTVVTHELDASVAARRQRGTQKRGPYTSENVFHLKAFLPNRVVKDR</sequence>
<keyword evidence="2" id="KW-1185">Reference proteome</keyword>
<proteinExistence type="predicted"/>
<dbReference type="EMBL" id="MU003503">
    <property type="protein sequence ID" value="KAF2472077.1"/>
    <property type="molecule type" value="Genomic_DNA"/>
</dbReference>
<evidence type="ECO:0000313" key="1">
    <source>
        <dbReference type="EMBL" id="KAF2472077.1"/>
    </source>
</evidence>
<reference evidence="1" key="1">
    <citation type="journal article" date="2020" name="Stud. Mycol.">
        <title>101 Dothideomycetes genomes: a test case for predicting lifestyles and emergence of pathogens.</title>
        <authorList>
            <person name="Haridas S."/>
            <person name="Albert R."/>
            <person name="Binder M."/>
            <person name="Bloem J."/>
            <person name="Labutti K."/>
            <person name="Salamov A."/>
            <person name="Andreopoulos B."/>
            <person name="Baker S."/>
            <person name="Barry K."/>
            <person name="Bills G."/>
            <person name="Bluhm B."/>
            <person name="Cannon C."/>
            <person name="Castanera R."/>
            <person name="Culley D."/>
            <person name="Daum C."/>
            <person name="Ezra D."/>
            <person name="Gonzalez J."/>
            <person name="Henrissat B."/>
            <person name="Kuo A."/>
            <person name="Liang C."/>
            <person name="Lipzen A."/>
            <person name="Lutzoni F."/>
            <person name="Magnuson J."/>
            <person name="Mondo S."/>
            <person name="Nolan M."/>
            <person name="Ohm R."/>
            <person name="Pangilinan J."/>
            <person name="Park H.-J."/>
            <person name="Ramirez L."/>
            <person name="Alfaro M."/>
            <person name="Sun H."/>
            <person name="Tritt A."/>
            <person name="Yoshinaga Y."/>
            <person name="Zwiers L.-H."/>
            <person name="Turgeon B."/>
            <person name="Goodwin S."/>
            <person name="Spatafora J."/>
            <person name="Crous P."/>
            <person name="Grigoriev I."/>
        </authorList>
    </citation>
    <scope>NUCLEOTIDE SEQUENCE</scope>
    <source>
        <strain evidence="1">ATCC 200398</strain>
    </source>
</reference>
<dbReference type="Proteomes" id="UP000799755">
    <property type="component" value="Unassembled WGS sequence"/>
</dbReference>
<comment type="caution">
    <text evidence="1">The sequence shown here is derived from an EMBL/GenBank/DDBJ whole genome shotgun (WGS) entry which is preliminary data.</text>
</comment>
<protein>
    <submittedName>
        <fullName evidence="1">Uncharacterized protein</fullName>
    </submittedName>
</protein>
<organism evidence="1 2">
    <name type="scientific">Lindgomyces ingoldianus</name>
    <dbReference type="NCBI Taxonomy" id="673940"/>
    <lineage>
        <taxon>Eukaryota</taxon>
        <taxon>Fungi</taxon>
        <taxon>Dikarya</taxon>
        <taxon>Ascomycota</taxon>
        <taxon>Pezizomycotina</taxon>
        <taxon>Dothideomycetes</taxon>
        <taxon>Pleosporomycetidae</taxon>
        <taxon>Pleosporales</taxon>
        <taxon>Lindgomycetaceae</taxon>
        <taxon>Lindgomyces</taxon>
    </lineage>
</organism>
<accession>A0ACB6R0P4</accession>
<gene>
    <name evidence="1" type="ORF">BDR25DRAFT_353819</name>
</gene>
<evidence type="ECO:0000313" key="2">
    <source>
        <dbReference type="Proteomes" id="UP000799755"/>
    </source>
</evidence>